<accession>A0A917R1L6</accession>
<comment type="caution">
    <text evidence="2">The sequence shown here is derived from an EMBL/GenBank/DDBJ whole genome shotgun (WGS) entry which is preliminary data.</text>
</comment>
<gene>
    <name evidence="2" type="ORF">GCM10010094_49030</name>
</gene>
<sequence length="63" mass="6866">MPALRRADAPAHDPDPPTGPRGAGNGATSHNAPAPKKRTHPPEARCEPLRAWHSHIEWAYERG</sequence>
<name>A0A917R1L6_9ACTN</name>
<protein>
    <submittedName>
        <fullName evidence="2">Uncharacterized protein</fullName>
    </submittedName>
</protein>
<reference evidence="2" key="1">
    <citation type="journal article" date="2014" name="Int. J. Syst. Evol. Microbiol.">
        <title>Complete genome sequence of Corynebacterium casei LMG S-19264T (=DSM 44701T), isolated from a smear-ripened cheese.</title>
        <authorList>
            <consortium name="US DOE Joint Genome Institute (JGI-PGF)"/>
            <person name="Walter F."/>
            <person name="Albersmeier A."/>
            <person name="Kalinowski J."/>
            <person name="Ruckert C."/>
        </authorList>
    </citation>
    <scope>NUCLEOTIDE SEQUENCE</scope>
    <source>
        <strain evidence="2">JCM 3035</strain>
    </source>
</reference>
<organism evidence="2 3">
    <name type="scientific">Streptomyces flaveus</name>
    <dbReference type="NCBI Taxonomy" id="66370"/>
    <lineage>
        <taxon>Bacteria</taxon>
        <taxon>Bacillati</taxon>
        <taxon>Actinomycetota</taxon>
        <taxon>Actinomycetes</taxon>
        <taxon>Kitasatosporales</taxon>
        <taxon>Streptomycetaceae</taxon>
        <taxon>Streptomyces</taxon>
        <taxon>Streptomyces aurantiacus group</taxon>
    </lineage>
</organism>
<feature type="compositionally biased region" description="Basic and acidic residues" evidence="1">
    <location>
        <begin position="1"/>
        <end position="15"/>
    </location>
</feature>
<feature type="region of interest" description="Disordered" evidence="1">
    <location>
        <begin position="1"/>
        <end position="48"/>
    </location>
</feature>
<reference evidence="2" key="2">
    <citation type="submission" date="2020-09" db="EMBL/GenBank/DDBJ databases">
        <authorList>
            <person name="Sun Q."/>
            <person name="Ohkuma M."/>
        </authorList>
    </citation>
    <scope>NUCLEOTIDE SEQUENCE</scope>
    <source>
        <strain evidence="2">JCM 3035</strain>
    </source>
</reference>
<dbReference type="EMBL" id="BMPQ01000012">
    <property type="protein sequence ID" value="GGK82002.1"/>
    <property type="molecule type" value="Genomic_DNA"/>
</dbReference>
<evidence type="ECO:0000256" key="1">
    <source>
        <dbReference type="SAM" id="MobiDB-lite"/>
    </source>
</evidence>
<dbReference type="AlphaFoldDB" id="A0A917R1L6"/>
<keyword evidence="3" id="KW-1185">Reference proteome</keyword>
<proteinExistence type="predicted"/>
<evidence type="ECO:0000313" key="2">
    <source>
        <dbReference type="EMBL" id="GGK82002.1"/>
    </source>
</evidence>
<dbReference type="Proteomes" id="UP000637788">
    <property type="component" value="Unassembled WGS sequence"/>
</dbReference>
<evidence type="ECO:0000313" key="3">
    <source>
        <dbReference type="Proteomes" id="UP000637788"/>
    </source>
</evidence>